<name>A0A6G9HD96_9VIRU</name>
<reference evidence="1" key="1">
    <citation type="journal article" date="2020" name="MBio">
        <title>A New Family of DNA Viruses Causing Disease in Crustaceans from Diverse Aquatic Biomes.</title>
        <authorList>
            <person name="Subramaniam K."/>
            <person name="Behringer D.C."/>
            <person name="Bojko J."/>
            <person name="Yutin N."/>
            <person name="Clark A.S."/>
            <person name="Bateman K.S."/>
            <person name="van Aerle R."/>
            <person name="Bass D."/>
            <person name="Kerr R.C."/>
            <person name="Koonin E.V."/>
            <person name="Stentiford G.D."/>
            <person name="Waltzek T.B."/>
        </authorList>
    </citation>
    <scope>NUCLEOTIDE SEQUENCE</scope>
</reference>
<gene>
    <name evidence="1" type="primary">ORF13</name>
</gene>
<evidence type="ECO:0000313" key="1">
    <source>
        <dbReference type="EMBL" id="QIQ08522.1"/>
    </source>
</evidence>
<dbReference type="EMBL" id="MN604015">
    <property type="protein sequence ID" value="QIQ08522.1"/>
    <property type="molecule type" value="Genomic_DNA"/>
</dbReference>
<organism evidence="1">
    <name type="scientific">Carcinus maenas virus 1</name>
    <dbReference type="NCBI Taxonomy" id="2704945"/>
    <lineage>
        <taxon>Viruses</taxon>
    </lineage>
</organism>
<accession>A0A6G9HD96</accession>
<proteinExistence type="predicted"/>
<sequence>MYFKKNLVLHITIFHNSTGDRLYDANGLKSCIPDPHYAEKKKTLILQNVKNSNVALLYGHSEVMANLKMLENVKHLYPTLQIYAIGASTHTCDDTFVYIKKNSLRDFFKYNSNDYTTVHVLGGLTIFESVLLHYSHLIKEAYVTDFYSGYDYYHPSDLLDRRLDLLLLPEETKEFIFNNDVVLPKFTYVRYPCTKNNNQFFRQNPLFKTSLASLLMMTPSSLAHHSIHSRATLRFDLTIEKYANNKYMTAVPSLGLFDPLCENKGEVEDYLNDRTVRNTYLLDTDKVFEPLVAELSSRLEKKKKKNNLSLLYIDNAKETHTALFYIYFIVNGGDLSLQIISDNVTLKTVSLYIYGTLKLFLNIVLKHNLHCKRLVLDFLPLRQVIDTGDKIFTERVINGCEKYVVYDLSEEYLTYKIMDA</sequence>
<protein>
    <submittedName>
        <fullName evidence="1">Dihydrofolate reductase</fullName>
    </submittedName>
</protein>